<dbReference type="SUPFAM" id="SSF64518">
    <property type="entry name" value="Phase 1 flagellin"/>
    <property type="match status" value="1"/>
</dbReference>
<evidence type="ECO:0000313" key="7">
    <source>
        <dbReference type="EMBL" id="SOY30666.1"/>
    </source>
</evidence>
<dbReference type="PRINTS" id="PR00207">
    <property type="entry name" value="FLAGELLIN"/>
</dbReference>
<dbReference type="AlphaFoldDB" id="A0A2K4ZJT6"/>
<dbReference type="GO" id="GO:0005198">
    <property type="term" value="F:structural molecule activity"/>
    <property type="evidence" value="ECO:0007669"/>
    <property type="project" value="UniProtKB-UniRule"/>
</dbReference>
<name>A0A2K4ZJT6_9FIRM</name>
<dbReference type="OrthoDB" id="9796789at2"/>
<dbReference type="EMBL" id="OFSM01000018">
    <property type="protein sequence ID" value="SOY30666.1"/>
    <property type="molecule type" value="Genomic_DNA"/>
</dbReference>
<gene>
    <name evidence="7" type="primary">flaB_4</name>
    <name evidence="7" type="ORF">AMURIS_03397</name>
</gene>
<comment type="similarity">
    <text evidence="1 4">Belongs to the bacterial flagellin family.</text>
</comment>
<dbReference type="InterPro" id="IPR046358">
    <property type="entry name" value="Flagellin_C"/>
</dbReference>
<sequence length="449" mass="47151">MVVQHNLTAMNSNRMLGITTGAQAKATEKLSSGYKINRAADDAAGLAISEKMRKQIRGLTQASANAQDGISAVQTAEGALTEVHDMLQRMNELAVKAANGTMSESDRAAIQSEVDQLVTEIDRVSNTTKFNETYLLKGSNGGTAGKLTYKLATAAMSSAQVANQIKFDSKTGTASVVLKTMTGITLSSKVGTTIPVQTGATGGAVTIAANNSLPTTNTIIAGKTVQIGSTTYVFISNTTRTANTTTTKLSVNAAVKALNDYSKENGKKVEAFSSMDAMMAAIKHKYGEDIKTVTSYTEGTQVKLKFEAFADVNDAIDLSLHVGADSSDDNKIAMNIAQMSARGLGVNGLDLSGDNDKKATAAIDVIADALQKVSDQRATLGAIQNRLEHTIANLDNVVENTTAAESQIRDTDMATQMVTYSNNQILAQAGQAMLAQSNQSNQGVLSLLG</sequence>
<organism evidence="7 8">
    <name type="scientific">Acetatifactor muris</name>
    <dbReference type="NCBI Taxonomy" id="879566"/>
    <lineage>
        <taxon>Bacteria</taxon>
        <taxon>Bacillati</taxon>
        <taxon>Bacillota</taxon>
        <taxon>Clostridia</taxon>
        <taxon>Lachnospirales</taxon>
        <taxon>Lachnospiraceae</taxon>
        <taxon>Acetatifactor</taxon>
    </lineage>
</organism>
<dbReference type="Pfam" id="PF00669">
    <property type="entry name" value="Flagellin_N"/>
    <property type="match status" value="1"/>
</dbReference>
<accession>A0A2K4ZJT6</accession>
<feature type="domain" description="Flagellin C-terminal" evidence="6">
    <location>
        <begin position="363"/>
        <end position="448"/>
    </location>
</feature>
<dbReference type="PANTHER" id="PTHR42792">
    <property type="entry name" value="FLAGELLIN"/>
    <property type="match status" value="1"/>
</dbReference>
<dbReference type="Gene3D" id="1.20.1330.10">
    <property type="entry name" value="f41 fragment of flagellin, N-terminal domain"/>
    <property type="match status" value="2"/>
</dbReference>
<dbReference type="GO" id="GO:0009288">
    <property type="term" value="C:bacterial-type flagellum"/>
    <property type="evidence" value="ECO:0007669"/>
    <property type="project" value="UniProtKB-SubCell"/>
</dbReference>
<dbReference type="Pfam" id="PF00700">
    <property type="entry name" value="Flagellin_C"/>
    <property type="match status" value="1"/>
</dbReference>
<dbReference type="InterPro" id="IPR042187">
    <property type="entry name" value="Flagellin_C_sub2"/>
</dbReference>
<evidence type="ECO:0000256" key="4">
    <source>
        <dbReference type="RuleBase" id="RU362073"/>
    </source>
</evidence>
<dbReference type="InterPro" id="IPR001029">
    <property type="entry name" value="Flagellin_N"/>
</dbReference>
<evidence type="ECO:0000256" key="1">
    <source>
        <dbReference type="ARBA" id="ARBA00005709"/>
    </source>
</evidence>
<evidence type="ECO:0000256" key="2">
    <source>
        <dbReference type="ARBA" id="ARBA00020110"/>
    </source>
</evidence>
<proteinExistence type="inferred from homology"/>
<evidence type="ECO:0000256" key="3">
    <source>
        <dbReference type="ARBA" id="ARBA00023143"/>
    </source>
</evidence>
<dbReference type="RefSeq" id="WP_103240682.1">
    <property type="nucleotide sequence ID" value="NZ_JANJZD010000018.1"/>
</dbReference>
<reference evidence="7 8" key="1">
    <citation type="submission" date="2018-01" db="EMBL/GenBank/DDBJ databases">
        <authorList>
            <person name="Gaut B.S."/>
            <person name="Morton B.R."/>
            <person name="Clegg M.T."/>
            <person name="Duvall M.R."/>
        </authorList>
    </citation>
    <scope>NUCLEOTIDE SEQUENCE [LARGE SCALE GENOMIC DNA]</scope>
    <source>
        <strain evidence="7">GP69</strain>
    </source>
</reference>
<dbReference type="InterPro" id="IPR001492">
    <property type="entry name" value="Flagellin"/>
</dbReference>
<evidence type="ECO:0000259" key="6">
    <source>
        <dbReference type="Pfam" id="PF00700"/>
    </source>
</evidence>
<feature type="domain" description="Flagellin N-terminal" evidence="5">
    <location>
        <begin position="3"/>
        <end position="140"/>
    </location>
</feature>
<comment type="function">
    <text evidence="4">Flagellin is the subunit protein which polymerizes to form the filaments of bacterial flagella.</text>
</comment>
<dbReference type="GO" id="GO:0005576">
    <property type="term" value="C:extracellular region"/>
    <property type="evidence" value="ECO:0007669"/>
    <property type="project" value="UniProtKB-SubCell"/>
</dbReference>
<dbReference type="Gene3D" id="6.10.10.10">
    <property type="entry name" value="Flagellar export chaperone, C-terminal domain"/>
    <property type="match status" value="1"/>
</dbReference>
<keyword evidence="7" id="KW-0969">Cilium</keyword>
<dbReference type="PANTHER" id="PTHR42792:SF2">
    <property type="entry name" value="FLAGELLIN"/>
    <property type="match status" value="1"/>
</dbReference>
<keyword evidence="8" id="KW-1185">Reference proteome</keyword>
<keyword evidence="4" id="KW-0964">Secreted</keyword>
<dbReference type="Proteomes" id="UP000236311">
    <property type="component" value="Unassembled WGS sequence"/>
</dbReference>
<evidence type="ECO:0000259" key="5">
    <source>
        <dbReference type="Pfam" id="PF00669"/>
    </source>
</evidence>
<comment type="subcellular location">
    <subcellularLocation>
        <location evidence="4">Secreted</location>
    </subcellularLocation>
    <subcellularLocation>
        <location evidence="4">Bacterial flagellum</location>
    </subcellularLocation>
</comment>
<keyword evidence="7" id="KW-0282">Flagellum</keyword>
<keyword evidence="7" id="KW-0966">Cell projection</keyword>
<keyword evidence="3 4" id="KW-0975">Bacterial flagellum</keyword>
<protein>
    <recommendedName>
        <fullName evidence="2 4">Flagellin</fullName>
    </recommendedName>
</protein>
<evidence type="ECO:0000313" key="8">
    <source>
        <dbReference type="Proteomes" id="UP000236311"/>
    </source>
</evidence>